<accession>X0ZG38</accession>
<protein>
    <submittedName>
        <fullName evidence="2">Uncharacterized protein</fullName>
    </submittedName>
</protein>
<reference evidence="2" key="1">
    <citation type="journal article" date="2014" name="Front. Microbiol.">
        <title>High frequency of phylogenetically diverse reductive dehalogenase-homologous genes in deep subseafloor sedimentary metagenomes.</title>
        <authorList>
            <person name="Kawai M."/>
            <person name="Futagami T."/>
            <person name="Toyoda A."/>
            <person name="Takaki Y."/>
            <person name="Nishi S."/>
            <person name="Hori S."/>
            <person name="Arai W."/>
            <person name="Tsubouchi T."/>
            <person name="Morono Y."/>
            <person name="Uchiyama I."/>
            <person name="Ito T."/>
            <person name="Fujiyama A."/>
            <person name="Inagaki F."/>
            <person name="Takami H."/>
        </authorList>
    </citation>
    <scope>NUCLEOTIDE SEQUENCE</scope>
    <source>
        <strain evidence="2">Expedition CK06-06</strain>
    </source>
</reference>
<dbReference type="EMBL" id="BART01008873">
    <property type="protein sequence ID" value="GAG59298.1"/>
    <property type="molecule type" value="Genomic_DNA"/>
</dbReference>
<keyword evidence="1" id="KW-0175">Coiled coil</keyword>
<proteinExistence type="predicted"/>
<organism evidence="2">
    <name type="scientific">marine sediment metagenome</name>
    <dbReference type="NCBI Taxonomy" id="412755"/>
    <lineage>
        <taxon>unclassified sequences</taxon>
        <taxon>metagenomes</taxon>
        <taxon>ecological metagenomes</taxon>
    </lineage>
</organism>
<evidence type="ECO:0000313" key="2">
    <source>
        <dbReference type="EMBL" id="GAG59298.1"/>
    </source>
</evidence>
<dbReference type="AlphaFoldDB" id="X0ZG38"/>
<sequence>MNSEKHDNFLDSLNLLQQKIEVFRRKKKELNKYIKEYIASFQMIESEFNNSFSATKDIYNKKGDYCNKKIKKLRNKRIEYKHLLDNLFEEKKNLQKLKPNDKDLKLINSINNSIKQIERKIHNLEGIIKTEILDINEENNIVEKIRELEGKKQEQLGALAKKEQEQIETRQNNEFYKNLRKIKIVEVKLRRIHEQLNKWSNKKRNYHIKMLDLYRKAKELKDNPKKMEEELIKNKNVANSYHLHFINVLNLKNKISMRRKPRKKQIISPLMRLSIEKRKMIKKLKQEKLAIALEKQKSGKKLDIHEFRLILE</sequence>
<name>X0ZG38_9ZZZZ</name>
<dbReference type="InterPro" id="IPR055545">
    <property type="entry name" value="DUF7121"/>
</dbReference>
<feature type="coiled-coil region" evidence="1">
    <location>
        <begin position="70"/>
        <end position="165"/>
    </location>
</feature>
<comment type="caution">
    <text evidence="2">The sequence shown here is derived from an EMBL/GenBank/DDBJ whole genome shotgun (WGS) entry which is preliminary data.</text>
</comment>
<gene>
    <name evidence="2" type="ORF">S01H4_19832</name>
</gene>
<dbReference type="Pfam" id="PF23435">
    <property type="entry name" value="DUF7121"/>
    <property type="match status" value="1"/>
</dbReference>
<evidence type="ECO:0000256" key="1">
    <source>
        <dbReference type="SAM" id="Coils"/>
    </source>
</evidence>